<sequence length="208" mass="23186">MCETEEVAKRLYEACLSGSVETLNELIGTDQLVLNRVSSTECFSSDTPLHVAVSCGHLEFTKVLLRRKPKLAAELDSRRCSPLHLASTEGHFEIVHELLRVNPDVCIACDQDGRTPLRLAVMKGRVEVIQELLEAKPYSVHDKLGTGESVLHLSIKYNRLEALKTLVKYLQSKNMESDLLNSKDDDGNTILHRAAALKQVDVSICVYL</sequence>
<name>A0ACC0PCT1_RHOML</name>
<dbReference type="Proteomes" id="UP001062846">
    <property type="component" value="Chromosome 3"/>
</dbReference>
<comment type="caution">
    <text evidence="1">The sequence shown here is derived from an EMBL/GenBank/DDBJ whole genome shotgun (WGS) entry which is preliminary data.</text>
</comment>
<keyword evidence="2" id="KW-1185">Reference proteome</keyword>
<protein>
    <submittedName>
        <fullName evidence="1">Uncharacterized protein</fullName>
    </submittedName>
</protein>
<dbReference type="EMBL" id="CM046390">
    <property type="protein sequence ID" value="KAI8562854.1"/>
    <property type="molecule type" value="Genomic_DNA"/>
</dbReference>
<accession>A0ACC0PCT1</accession>
<gene>
    <name evidence="1" type="ORF">RHMOL_Rhmol03G0067800</name>
</gene>
<reference evidence="1" key="1">
    <citation type="submission" date="2022-02" db="EMBL/GenBank/DDBJ databases">
        <title>Plant Genome Project.</title>
        <authorList>
            <person name="Zhang R.-G."/>
        </authorList>
    </citation>
    <scope>NUCLEOTIDE SEQUENCE</scope>
    <source>
        <strain evidence="1">AT1</strain>
    </source>
</reference>
<evidence type="ECO:0000313" key="1">
    <source>
        <dbReference type="EMBL" id="KAI8562854.1"/>
    </source>
</evidence>
<proteinExistence type="predicted"/>
<evidence type="ECO:0000313" key="2">
    <source>
        <dbReference type="Proteomes" id="UP001062846"/>
    </source>
</evidence>
<organism evidence="1 2">
    <name type="scientific">Rhododendron molle</name>
    <name type="common">Chinese azalea</name>
    <name type="synonym">Azalea mollis</name>
    <dbReference type="NCBI Taxonomy" id="49168"/>
    <lineage>
        <taxon>Eukaryota</taxon>
        <taxon>Viridiplantae</taxon>
        <taxon>Streptophyta</taxon>
        <taxon>Embryophyta</taxon>
        <taxon>Tracheophyta</taxon>
        <taxon>Spermatophyta</taxon>
        <taxon>Magnoliopsida</taxon>
        <taxon>eudicotyledons</taxon>
        <taxon>Gunneridae</taxon>
        <taxon>Pentapetalae</taxon>
        <taxon>asterids</taxon>
        <taxon>Ericales</taxon>
        <taxon>Ericaceae</taxon>
        <taxon>Ericoideae</taxon>
        <taxon>Rhodoreae</taxon>
        <taxon>Rhododendron</taxon>
    </lineage>
</organism>